<dbReference type="SUPFAM" id="SSF53474">
    <property type="entry name" value="alpha/beta-Hydrolases"/>
    <property type="match status" value="1"/>
</dbReference>
<reference evidence="4" key="1">
    <citation type="journal article" date="2019" name="Int. J. Syst. Evol. Microbiol.">
        <title>The Global Catalogue of Microorganisms (GCM) 10K type strain sequencing project: providing services to taxonomists for standard genome sequencing and annotation.</title>
        <authorList>
            <consortium name="The Broad Institute Genomics Platform"/>
            <consortium name="The Broad Institute Genome Sequencing Center for Infectious Disease"/>
            <person name="Wu L."/>
            <person name="Ma J."/>
        </authorList>
    </citation>
    <scope>NUCLEOTIDE SEQUENCE [LARGE SCALE GENOMIC DNA]</scope>
    <source>
        <strain evidence="4">SYNS20</strain>
    </source>
</reference>
<dbReference type="Proteomes" id="UP001596523">
    <property type="component" value="Unassembled WGS sequence"/>
</dbReference>
<dbReference type="InterPro" id="IPR005152">
    <property type="entry name" value="Lipase_secreted"/>
</dbReference>
<dbReference type="Gene3D" id="3.40.50.1820">
    <property type="entry name" value="alpha/beta hydrolase"/>
    <property type="match status" value="1"/>
</dbReference>
<organism evidence="3 4">
    <name type="scientific">Streptomyces monticola</name>
    <dbReference type="NCBI Taxonomy" id="2666263"/>
    <lineage>
        <taxon>Bacteria</taxon>
        <taxon>Bacillati</taxon>
        <taxon>Actinomycetota</taxon>
        <taxon>Actinomycetes</taxon>
        <taxon>Kitasatosporales</taxon>
        <taxon>Streptomycetaceae</taxon>
        <taxon>Streptomyces</taxon>
    </lineage>
</organism>
<dbReference type="PANTHER" id="PTHR34853:SF1">
    <property type="entry name" value="LIPASE 5"/>
    <property type="match status" value="1"/>
</dbReference>
<dbReference type="PANTHER" id="PTHR34853">
    <property type="match status" value="1"/>
</dbReference>
<evidence type="ECO:0000313" key="3">
    <source>
        <dbReference type="EMBL" id="MFC7307159.1"/>
    </source>
</evidence>
<accession>A0ABW2JLY5</accession>
<feature type="signal peptide" evidence="2">
    <location>
        <begin position="1"/>
        <end position="29"/>
    </location>
</feature>
<feature type="compositionally biased region" description="Low complexity" evidence="1">
    <location>
        <begin position="41"/>
        <end position="50"/>
    </location>
</feature>
<feature type="region of interest" description="Disordered" evidence="1">
    <location>
        <begin position="26"/>
        <end position="107"/>
    </location>
</feature>
<keyword evidence="2" id="KW-0732">Signal</keyword>
<sequence>MTPALRRRPVAAGAVLAVAVLGLPGSAAAQGPHAPDGNPEAASASAATAAEQHDNQHHKQFEKKKPGKEKLSKKPGKPGESGKPGKKKPGEILGSQPSSFQYTPGLPTPTKAWKITYRSTSANGRPNAVSGTVIVPDDGRTTPRPLITYAVGTVGLGDKCAPSAGFPGGTTAEAPLVNAALVRGYAVVVTDYEGLGTPGDHTYMVARAQGSAVLDAARAAQRHPEAAKYGVSAQAPVGIMGYSQGGGASAKAAEMAARYAPELKVKGTASGGVPADLVKVAESLEGGDSAGYLLMSAVGQNAANPSLKLDSYLNAEGRTLAGVVRNECVGTVLEAGRGKTIEDVTTSNPLDRPEWQQAIADQLIGTRRPSAPVFLYHGDADETIPYTVGQKLRADWCGKGLSVEWKSFAGQSHVGTAIQGNGPALEWLGQRFAGQPATGNCGT</sequence>
<dbReference type="RefSeq" id="WP_381833595.1">
    <property type="nucleotide sequence ID" value="NZ_JBHTCF010000010.1"/>
</dbReference>
<evidence type="ECO:0000256" key="1">
    <source>
        <dbReference type="SAM" id="MobiDB-lite"/>
    </source>
</evidence>
<comment type="caution">
    <text evidence="3">The sequence shown here is derived from an EMBL/GenBank/DDBJ whole genome shotgun (WGS) entry which is preliminary data.</text>
</comment>
<dbReference type="InterPro" id="IPR029058">
    <property type="entry name" value="AB_hydrolase_fold"/>
</dbReference>
<evidence type="ECO:0000313" key="4">
    <source>
        <dbReference type="Proteomes" id="UP001596523"/>
    </source>
</evidence>
<proteinExistence type="predicted"/>
<dbReference type="Gene3D" id="1.10.260.130">
    <property type="match status" value="1"/>
</dbReference>
<dbReference type="PIRSF" id="PIRSF029171">
    <property type="entry name" value="Esterase_LipA"/>
    <property type="match status" value="1"/>
</dbReference>
<dbReference type="EMBL" id="JBHTCF010000010">
    <property type="protein sequence ID" value="MFC7307159.1"/>
    <property type="molecule type" value="Genomic_DNA"/>
</dbReference>
<dbReference type="Pfam" id="PF03583">
    <property type="entry name" value="LIP"/>
    <property type="match status" value="1"/>
</dbReference>
<feature type="chain" id="PRO_5045299663" evidence="2">
    <location>
        <begin position="30"/>
        <end position="443"/>
    </location>
</feature>
<protein>
    <submittedName>
        <fullName evidence="3">Lipase family protein</fullName>
    </submittedName>
</protein>
<name>A0ABW2JLY5_9ACTN</name>
<gene>
    <name evidence="3" type="ORF">ACFQVC_23385</name>
</gene>
<keyword evidence="4" id="KW-1185">Reference proteome</keyword>
<feature type="compositionally biased region" description="Basic residues" evidence="1">
    <location>
        <begin position="60"/>
        <end position="76"/>
    </location>
</feature>
<evidence type="ECO:0000256" key="2">
    <source>
        <dbReference type="SAM" id="SignalP"/>
    </source>
</evidence>